<dbReference type="EMBL" id="CABIJS010000255">
    <property type="protein sequence ID" value="VUZ47686.1"/>
    <property type="molecule type" value="Genomic_DNA"/>
</dbReference>
<dbReference type="AlphaFoldDB" id="A0A564YKE9"/>
<dbReference type="Proteomes" id="UP000321570">
    <property type="component" value="Unassembled WGS sequence"/>
</dbReference>
<organism evidence="1 2">
    <name type="scientific">Hymenolepis diminuta</name>
    <name type="common">Rat tapeworm</name>
    <dbReference type="NCBI Taxonomy" id="6216"/>
    <lineage>
        <taxon>Eukaryota</taxon>
        <taxon>Metazoa</taxon>
        <taxon>Spiralia</taxon>
        <taxon>Lophotrochozoa</taxon>
        <taxon>Platyhelminthes</taxon>
        <taxon>Cestoda</taxon>
        <taxon>Eucestoda</taxon>
        <taxon>Cyclophyllidea</taxon>
        <taxon>Hymenolepididae</taxon>
        <taxon>Hymenolepis</taxon>
    </lineage>
</organism>
<evidence type="ECO:0008006" key="3">
    <source>
        <dbReference type="Google" id="ProtNLM"/>
    </source>
</evidence>
<reference evidence="1 2" key="1">
    <citation type="submission" date="2019-07" db="EMBL/GenBank/DDBJ databases">
        <authorList>
            <person name="Jastrzebski P J."/>
            <person name="Paukszto L."/>
            <person name="Jastrzebski P J."/>
        </authorList>
    </citation>
    <scope>NUCLEOTIDE SEQUENCE [LARGE SCALE GENOMIC DNA]</scope>
    <source>
        <strain evidence="1 2">WMS-il1</strain>
    </source>
</reference>
<dbReference type="InterPro" id="IPR012337">
    <property type="entry name" value="RNaseH-like_sf"/>
</dbReference>
<dbReference type="GO" id="GO:0003676">
    <property type="term" value="F:nucleic acid binding"/>
    <property type="evidence" value="ECO:0007669"/>
    <property type="project" value="InterPro"/>
</dbReference>
<sequence>MANLLRDSVLIDSDLVPICLMHKMSAPKPQSTPFVPRPNPSVKHKKTVARASGTLISTELDHLSGYDLEMEYWNATELGQADYLFYLIQNQISSEEKNFVPNMTIEDDTQNARAKDLVLKKAVNGQSQINRALFYNVHCSLIVPIHLDFARPVNGLSYLAVSYCMPETTVTNFCRGHTITHVCSPSYYPRPNGQAERLIDILKRALQKSRREWTKEVILDAFFLMDRTMPYPALDDRSSVETPTIHNVIFPKE</sequence>
<evidence type="ECO:0000313" key="2">
    <source>
        <dbReference type="Proteomes" id="UP000321570"/>
    </source>
</evidence>
<dbReference type="InterPro" id="IPR036397">
    <property type="entry name" value="RNaseH_sf"/>
</dbReference>
<evidence type="ECO:0000313" key="1">
    <source>
        <dbReference type="EMBL" id="VUZ47686.1"/>
    </source>
</evidence>
<gene>
    <name evidence="1" type="ORF">WMSIL1_LOCUS7269</name>
</gene>
<dbReference type="SUPFAM" id="SSF53098">
    <property type="entry name" value="Ribonuclease H-like"/>
    <property type="match status" value="1"/>
</dbReference>
<protein>
    <recommendedName>
        <fullName evidence="3">Integrase catalytic domain-containing protein</fullName>
    </recommendedName>
</protein>
<accession>A0A564YKE9</accession>
<name>A0A564YKE9_HYMDI</name>
<dbReference type="Gene3D" id="3.30.420.10">
    <property type="entry name" value="Ribonuclease H-like superfamily/Ribonuclease H"/>
    <property type="match status" value="1"/>
</dbReference>
<keyword evidence="2" id="KW-1185">Reference proteome</keyword>
<proteinExistence type="predicted"/>